<sequence length="923" mass="103256" precursor="true">MDRNRLSAVLGWFVFLAIVVAINWPYQYSTHRTTGPMGRIGVSINHLDGDFALPVIAGWPCHFYYHFDYGERQPKYSRWSYAALLGNLVLIVTTVLALVFYQRRRRYASLNQTGKASKESKRGQLSIADLVIATMVVAMPLGYWQLLKRRGEQELERIAGIDEIGNYARSAELPRFLEEHLPGPFVEACMRVTNVTVTAPDQQLLDGIMQLPHLKEFRIGGGDYALSSLRSLPNFRDLTVLQISGRELDVQTIQMVSQIERLRHLDLGRTNVSSSALTLLSELPRLRLLNLIGSGVRLDQIQHPICPQSLQVLCLPRPEPGHTDHLVVEGYPRLSQILCQSHDAAANSSVLEIEIRDCPEFLSLMMGGMQKVSIKLENLPMLWQIVSINALWQQRIAASESIPGELWVKSLQIDGAPNLVEFDFFVRDLEYLRFKNVPKLKTVGVASYRKFGDGSTRQEEFLSPTAIKAMVEGFAESDGPEKIDLAAVPLQGVDLGALAENPRIVSLDLSDSNTNSRDWETLREIAQLQSLNVSRNPGSNISLASLLEKFPNLQRLTCDNLSQSDFVIEGKDELETIFITTNVFGMEEKGSSSTLNVWNQQRIRLANLPKFNNTISIGPFSSHIELVNVPSLKGLTIHRPLSQENVLAGFRDLKTFAVGGKYVDDQLLQELSTCRSIQHLALVHASASWEEIGKLLAVNPILTLDLRGTVVDDQLLAQIRDVKQLEEVYLDDTGVTGKVLQSLAPAVGLLTLGINGAALTEAEIDSLNQFRNLKRLHLSGSNLTPTQLEKMLGRPRLKHLDLSGQPFGREHAQALLDARLEGLQFLALSGKEIDPQAVIMLLQGYPRLELSLPDECLPVELYSELLTRGRVRANDQGDSADRLWSTVFQMTQDPELQSSRPVEMIIQPWMFEPKEEVQFDAEF</sequence>
<evidence type="ECO:0000259" key="2">
    <source>
        <dbReference type="Pfam" id="PF24758"/>
    </source>
</evidence>
<organism evidence="3 4">
    <name type="scientific">Roseimaritima multifibrata</name>
    <dbReference type="NCBI Taxonomy" id="1930274"/>
    <lineage>
        <taxon>Bacteria</taxon>
        <taxon>Pseudomonadati</taxon>
        <taxon>Planctomycetota</taxon>
        <taxon>Planctomycetia</taxon>
        <taxon>Pirellulales</taxon>
        <taxon>Pirellulaceae</taxon>
        <taxon>Roseimaritima</taxon>
    </lineage>
</organism>
<keyword evidence="1" id="KW-1133">Transmembrane helix</keyword>
<dbReference type="RefSeq" id="WP_145351847.1">
    <property type="nucleotide sequence ID" value="NZ_CP036262.1"/>
</dbReference>
<dbReference type="SUPFAM" id="SSF52047">
    <property type="entry name" value="RNI-like"/>
    <property type="match status" value="1"/>
</dbReference>
<feature type="transmembrane region" description="Helical" evidence="1">
    <location>
        <begin position="6"/>
        <end position="26"/>
    </location>
</feature>
<dbReference type="InterPro" id="IPR055411">
    <property type="entry name" value="LRR_FXL15/At3g58940/PEG3-like"/>
</dbReference>
<dbReference type="SUPFAM" id="SSF52058">
    <property type="entry name" value="L domain-like"/>
    <property type="match status" value="1"/>
</dbReference>
<dbReference type="AlphaFoldDB" id="A0A517MFT1"/>
<dbReference type="InterPro" id="IPR051341">
    <property type="entry name" value="Zyg-11_UBL_adapter"/>
</dbReference>
<proteinExistence type="predicted"/>
<dbReference type="Gene3D" id="3.80.10.10">
    <property type="entry name" value="Ribonuclease Inhibitor"/>
    <property type="match status" value="3"/>
</dbReference>
<dbReference type="InterPro" id="IPR032675">
    <property type="entry name" value="LRR_dom_sf"/>
</dbReference>
<feature type="transmembrane region" description="Helical" evidence="1">
    <location>
        <begin position="125"/>
        <end position="144"/>
    </location>
</feature>
<feature type="domain" description="F-box/LRR-repeat protein 15/At3g58940/PEG3-like LRR" evidence="2">
    <location>
        <begin position="231"/>
        <end position="361"/>
    </location>
</feature>
<evidence type="ECO:0000313" key="3">
    <source>
        <dbReference type="EMBL" id="QDS93745.1"/>
    </source>
</evidence>
<name>A0A517MFT1_9BACT</name>
<reference evidence="3 4" key="1">
    <citation type="submission" date="2019-02" db="EMBL/GenBank/DDBJ databases">
        <title>Deep-cultivation of Planctomycetes and their phenomic and genomic characterization uncovers novel biology.</title>
        <authorList>
            <person name="Wiegand S."/>
            <person name="Jogler M."/>
            <person name="Boedeker C."/>
            <person name="Pinto D."/>
            <person name="Vollmers J."/>
            <person name="Rivas-Marin E."/>
            <person name="Kohn T."/>
            <person name="Peeters S.H."/>
            <person name="Heuer A."/>
            <person name="Rast P."/>
            <person name="Oberbeckmann S."/>
            <person name="Bunk B."/>
            <person name="Jeske O."/>
            <person name="Meyerdierks A."/>
            <person name="Storesund J.E."/>
            <person name="Kallscheuer N."/>
            <person name="Luecker S."/>
            <person name="Lage O.M."/>
            <person name="Pohl T."/>
            <person name="Merkel B.J."/>
            <person name="Hornburger P."/>
            <person name="Mueller R.-W."/>
            <person name="Bruemmer F."/>
            <person name="Labrenz M."/>
            <person name="Spormann A.M."/>
            <person name="Op den Camp H."/>
            <person name="Overmann J."/>
            <person name="Amann R."/>
            <person name="Jetten M.S.M."/>
            <person name="Mascher T."/>
            <person name="Medema M.H."/>
            <person name="Devos D.P."/>
            <person name="Kaster A.-K."/>
            <person name="Ovreas L."/>
            <person name="Rohde M."/>
            <person name="Galperin M.Y."/>
            <person name="Jogler C."/>
        </authorList>
    </citation>
    <scope>NUCLEOTIDE SEQUENCE [LARGE SCALE GENOMIC DNA]</scope>
    <source>
        <strain evidence="3 4">FF011L</strain>
    </source>
</reference>
<dbReference type="Proteomes" id="UP000320672">
    <property type="component" value="Chromosome"/>
</dbReference>
<evidence type="ECO:0000256" key="1">
    <source>
        <dbReference type="SAM" id="Phobius"/>
    </source>
</evidence>
<protein>
    <submittedName>
        <fullName evidence="3">Leucine Rich repeats (2 copies)</fullName>
    </submittedName>
</protein>
<dbReference type="Pfam" id="PF24758">
    <property type="entry name" value="LRR_At5g56370"/>
    <property type="match status" value="1"/>
</dbReference>
<dbReference type="PANTHER" id="PTHR12904">
    <property type="match status" value="1"/>
</dbReference>
<accession>A0A517MFT1</accession>
<dbReference type="EMBL" id="CP036262">
    <property type="protein sequence ID" value="QDS93745.1"/>
    <property type="molecule type" value="Genomic_DNA"/>
</dbReference>
<evidence type="ECO:0000313" key="4">
    <source>
        <dbReference type="Proteomes" id="UP000320672"/>
    </source>
</evidence>
<dbReference type="PANTHER" id="PTHR12904:SF23">
    <property type="entry name" value="PROTEIN ZER-1 HOMOLOG"/>
    <property type="match status" value="1"/>
</dbReference>
<dbReference type="OrthoDB" id="221449at2"/>
<keyword evidence="1" id="KW-0472">Membrane</keyword>
<gene>
    <name evidence="3" type="ORF">FF011L_25180</name>
</gene>
<dbReference type="KEGG" id="rml:FF011L_25180"/>
<keyword evidence="1" id="KW-0812">Transmembrane</keyword>
<keyword evidence="4" id="KW-1185">Reference proteome</keyword>
<feature type="transmembrane region" description="Helical" evidence="1">
    <location>
        <begin position="79"/>
        <end position="101"/>
    </location>
</feature>